<dbReference type="PROSITE" id="PS50011">
    <property type="entry name" value="PROTEIN_KINASE_DOM"/>
    <property type="match status" value="1"/>
</dbReference>
<accession>A0A2J8A987</accession>
<feature type="region of interest" description="Disordered" evidence="1">
    <location>
        <begin position="865"/>
        <end position="893"/>
    </location>
</feature>
<dbReference type="GO" id="GO:0005524">
    <property type="term" value="F:ATP binding"/>
    <property type="evidence" value="ECO:0007669"/>
    <property type="project" value="InterPro"/>
</dbReference>
<keyword evidence="3" id="KW-0418">Kinase</keyword>
<feature type="domain" description="Protein kinase" evidence="2">
    <location>
        <begin position="981"/>
        <end position="1307"/>
    </location>
</feature>
<name>A0A2J8A987_9CHLO</name>
<evidence type="ECO:0000313" key="3">
    <source>
        <dbReference type="EMBL" id="PNH09043.1"/>
    </source>
</evidence>
<dbReference type="InterPro" id="IPR011009">
    <property type="entry name" value="Kinase-like_dom_sf"/>
</dbReference>
<feature type="compositionally biased region" description="Gly residues" evidence="1">
    <location>
        <begin position="384"/>
        <end position="413"/>
    </location>
</feature>
<dbReference type="PROSITE" id="PS00108">
    <property type="entry name" value="PROTEIN_KINASE_ST"/>
    <property type="match status" value="1"/>
</dbReference>
<dbReference type="Proteomes" id="UP000236333">
    <property type="component" value="Unassembled WGS sequence"/>
</dbReference>
<keyword evidence="3" id="KW-0808">Transferase</keyword>
<feature type="compositionally biased region" description="Low complexity" evidence="1">
    <location>
        <begin position="1032"/>
        <end position="1041"/>
    </location>
</feature>
<feature type="compositionally biased region" description="Low complexity" evidence="1">
    <location>
        <begin position="475"/>
        <end position="501"/>
    </location>
</feature>
<evidence type="ECO:0000259" key="2">
    <source>
        <dbReference type="PROSITE" id="PS50011"/>
    </source>
</evidence>
<sequence>MWSVPVELRQRCGNCIQDGEAAYVATLLFFAQREDRWNGEGWTFGSPRDSGDGPSWTAVHSFLTANAGAAACIRAAALAAATGAGPAALAGPHAVECSLLEAPARLQPDDLVVLPISDGDRLAAALLIGWGAPAAPPAAAATAVSATAYLRDVGQPGDDGGGGTAARAAYGMEQQGTGASYGMEQQGAGAAYGMEQQGTGAATVAITRSVKRQRSGGGDGDGGGAIDRILSAADVAALSRLAAFVGYGLLGDPKQAHYLGQVTNGLLRMSGAHSLQALVSEALQAVADVLRARYAIEVCPVLAAVHDLNSPAVLFALRSVLQPAATPGGITTAAAAGDGDTVAVPPAPVPWRAPAAAAAAGGAGEHANMPSPFRLALHSPRGPGPGIGGAEEVGFGNRGLAGPAGDGTQGGGTPERSLIRAVKASLPQTLLLEAVSPSSLLAAQVYTTGRDGIKAATCSRRRDQRSAGRSEGPGSSSSSSSSSSSTTTTTTISSSSNISSSGDDDEGPFDLAEHLMDDQKPCRDLLLCSKLTGCRGGSVLLLVEAGCGRGSGDGRESTVSGGADDGGGAAGAISSRGLAPSGSGGRGLRAGSSGGRGRGATGGGSAPSYFSVAHLSGTAAAIPTSIDGVPGGHSGEEGPWDLAALPASPAYQLALYVLTPDSLPAGLLGLVATELQALLPLLFGAYRAALASSRGADGRLLYEWCAIQAQLGVGPPAPAAMCALWLDSPMLASAASGNRLASPFWSTSRAGGGGGGDVGGGGGDGGGGGGGDGDGGGGGVRAPSMGHVVAADAPSGRLTQSSSQLPHPAALRSLPSQILSIMQRSAASSVAAAAAPVVAAAAAAPVVRAASGLSARALTAIRMQPARLGSSPGGGRGGGGGSSGGGGGGRGSVGPLSMALAELEVLSPAALMGTSGTGMTVTDPYLWALDSTPSVVLEQPEGPSPLDLMVSGLRSRLTTVATATDGSEPARAAIAQDLAAVQLMEVLGRGGQGVVFRGMLHGLEAAVKVLMDAGTGELGHEPPPRAGGSGAAAGATAAAPAEGGGGGVGGGGGGDGGAGGVRQAKRGAMEFATATSLSHPNIVQVYAAFSDVVIIRCHYRDSPDPELRLCQPSDEMLRGQMPGPLNQVLCFEFCDSGTLLLAAREGAFRHLLEVALALRYLHGRRLVHCDVKAANVLLKSSSRDPRGWTCKLSDFGCVRMLNLPLLPGGDPDKPAAFRSATAMGTVAYMAPGALLTPALDIYGFGILMYELFMCRSPYSGMDPRMLPCRSVFVVPRSTRGLAARCWSGQQNRRPSAIELVGCLEQLLAAARGTPGGR</sequence>
<feature type="region of interest" description="Disordered" evidence="1">
    <location>
        <begin position="1015"/>
        <end position="1059"/>
    </location>
</feature>
<dbReference type="SUPFAM" id="SSF56112">
    <property type="entry name" value="Protein kinase-like (PK-like)"/>
    <property type="match status" value="1"/>
</dbReference>
<dbReference type="Pfam" id="PF00069">
    <property type="entry name" value="Pkinase"/>
    <property type="match status" value="1"/>
</dbReference>
<dbReference type="InterPro" id="IPR051681">
    <property type="entry name" value="Ser/Thr_Kinases-Pseudokinases"/>
</dbReference>
<dbReference type="Gene3D" id="1.10.510.10">
    <property type="entry name" value="Transferase(Phosphotransferase) domain 1"/>
    <property type="match status" value="1"/>
</dbReference>
<feature type="region of interest" description="Disordered" evidence="1">
    <location>
        <begin position="370"/>
        <end position="415"/>
    </location>
</feature>
<feature type="compositionally biased region" description="Gly residues" evidence="1">
    <location>
        <begin position="582"/>
        <end position="602"/>
    </location>
</feature>
<reference evidence="3 4" key="1">
    <citation type="journal article" date="2017" name="Mol. Biol. Evol.">
        <title>The 4-celled Tetrabaena socialis nuclear genome reveals the essential components for genetic control of cell number at the origin of multicellularity in the volvocine lineage.</title>
        <authorList>
            <person name="Featherston J."/>
            <person name="Arakaki Y."/>
            <person name="Hanschen E.R."/>
            <person name="Ferris P.J."/>
            <person name="Michod R.E."/>
            <person name="Olson B.J.S.C."/>
            <person name="Nozaki H."/>
            <person name="Durand P.M."/>
        </authorList>
    </citation>
    <scope>NUCLEOTIDE SEQUENCE [LARGE SCALE GENOMIC DNA]</scope>
    <source>
        <strain evidence="3 4">NIES-571</strain>
    </source>
</reference>
<proteinExistence type="predicted"/>
<feature type="region of interest" description="Disordered" evidence="1">
    <location>
        <begin position="751"/>
        <end position="785"/>
    </location>
</feature>
<dbReference type="PANTHER" id="PTHR44329">
    <property type="entry name" value="SERINE/THREONINE-PROTEIN KINASE TNNI3K-RELATED"/>
    <property type="match status" value="1"/>
</dbReference>
<feature type="compositionally biased region" description="Gly residues" evidence="1">
    <location>
        <begin position="751"/>
        <end position="780"/>
    </location>
</feature>
<gene>
    <name evidence="3" type="ORF">TSOC_004383</name>
</gene>
<comment type="caution">
    <text evidence="3">The sequence shown here is derived from an EMBL/GenBank/DDBJ whole genome shotgun (WGS) entry which is preliminary data.</text>
</comment>
<keyword evidence="4" id="KW-1185">Reference proteome</keyword>
<feature type="compositionally biased region" description="Gly residues" evidence="1">
    <location>
        <begin position="1042"/>
        <end position="1059"/>
    </location>
</feature>
<protein>
    <submittedName>
        <fullName evidence="3">Putative tyrosine-protein kinase</fullName>
    </submittedName>
</protein>
<feature type="compositionally biased region" description="Low complexity" evidence="1">
    <location>
        <begin position="571"/>
        <end position="581"/>
    </location>
</feature>
<feature type="region of interest" description="Disordered" evidence="1">
    <location>
        <begin position="550"/>
        <end position="602"/>
    </location>
</feature>
<evidence type="ECO:0000313" key="4">
    <source>
        <dbReference type="Proteomes" id="UP000236333"/>
    </source>
</evidence>
<dbReference type="PANTHER" id="PTHR44329:SF214">
    <property type="entry name" value="PROTEIN KINASE DOMAIN-CONTAINING PROTEIN"/>
    <property type="match status" value="1"/>
</dbReference>
<organism evidence="3 4">
    <name type="scientific">Tetrabaena socialis</name>
    <dbReference type="NCBI Taxonomy" id="47790"/>
    <lineage>
        <taxon>Eukaryota</taxon>
        <taxon>Viridiplantae</taxon>
        <taxon>Chlorophyta</taxon>
        <taxon>core chlorophytes</taxon>
        <taxon>Chlorophyceae</taxon>
        <taxon>CS clade</taxon>
        <taxon>Chlamydomonadales</taxon>
        <taxon>Tetrabaenaceae</taxon>
        <taxon>Tetrabaena</taxon>
    </lineage>
</organism>
<feature type="compositionally biased region" description="Gly residues" evidence="1">
    <location>
        <begin position="871"/>
        <end position="892"/>
    </location>
</feature>
<dbReference type="OrthoDB" id="4062651at2759"/>
<dbReference type="GO" id="GO:0004674">
    <property type="term" value="F:protein serine/threonine kinase activity"/>
    <property type="evidence" value="ECO:0007669"/>
    <property type="project" value="TreeGrafter"/>
</dbReference>
<feature type="region of interest" description="Disordered" evidence="1">
    <location>
        <begin position="456"/>
        <end position="511"/>
    </location>
</feature>
<dbReference type="InterPro" id="IPR000719">
    <property type="entry name" value="Prot_kinase_dom"/>
</dbReference>
<evidence type="ECO:0000256" key="1">
    <source>
        <dbReference type="SAM" id="MobiDB-lite"/>
    </source>
</evidence>
<dbReference type="EMBL" id="PGGS01000106">
    <property type="protein sequence ID" value="PNH09043.1"/>
    <property type="molecule type" value="Genomic_DNA"/>
</dbReference>
<dbReference type="InterPro" id="IPR008271">
    <property type="entry name" value="Ser/Thr_kinase_AS"/>
</dbReference>
<dbReference type="SMART" id="SM00220">
    <property type="entry name" value="S_TKc"/>
    <property type="match status" value="1"/>
</dbReference>